<dbReference type="EMBL" id="CR555307">
    <property type="protein sequence ID" value="CAI10308.1"/>
    <property type="molecule type" value="Genomic_DNA"/>
</dbReference>
<dbReference type="HOGENOM" id="CLU_1583173_0_0_4"/>
<reference evidence="1 2" key="1">
    <citation type="journal article" date="2005" name="Arch. Microbiol.">
        <title>The genome sequence of an anaerobic aromatic-degrading denitrifying bacterium, strain EbN1.</title>
        <authorList>
            <person name="Rabus R."/>
            <person name="Kube M."/>
            <person name="Heider J."/>
            <person name="Beck A."/>
            <person name="Heitmann K."/>
            <person name="Widdel F."/>
            <person name="Reinhardt R."/>
        </authorList>
    </citation>
    <scope>NUCLEOTIDE SEQUENCE [LARGE SCALE GENOMIC DNA]</scope>
    <source>
        <strain evidence="1 2">EbN1</strain>
        <plasmid evidence="2">Plasmid pAzo1</plasmid>
    </source>
</reference>
<protein>
    <submittedName>
        <fullName evidence="1">Uncharacterized protein</fullName>
    </submittedName>
</protein>
<evidence type="ECO:0000313" key="1">
    <source>
        <dbReference type="EMBL" id="CAI10308.1"/>
    </source>
</evidence>
<geneLocation type="plasmid" evidence="2">
    <name>pAzo1</name>
</geneLocation>
<sequence>MKIDSEEFALAQECKREGDRGVAALLLQAARRRAQNRSLVERLMRDKGGAEGLELSNVPEGGTKEPAFVAILPEPDGSGKSRLVSFRENGFHGHQVFKTAEAALEEAVRDGYRWPVQVLDQLALQPLFLKGQRFVELVYAYNTGQLDAVAFHAAVDELERVYGLKEAA</sequence>
<organism evidence="1 2">
    <name type="scientific">Aromatoleum aromaticum (strain DSM 19018 / LMG 30748 / EbN1)</name>
    <name type="common">Azoarcus sp. (strain EbN1)</name>
    <dbReference type="NCBI Taxonomy" id="76114"/>
    <lineage>
        <taxon>Bacteria</taxon>
        <taxon>Pseudomonadati</taxon>
        <taxon>Pseudomonadota</taxon>
        <taxon>Betaproteobacteria</taxon>
        <taxon>Rhodocyclales</taxon>
        <taxon>Rhodocyclaceae</taxon>
        <taxon>Aromatoleum</taxon>
    </lineage>
</organism>
<dbReference type="KEGG" id="eba:p1B86"/>
<evidence type="ECO:0000313" key="2">
    <source>
        <dbReference type="Proteomes" id="UP000006552"/>
    </source>
</evidence>
<accession>Q5NXA6</accession>
<dbReference type="Proteomes" id="UP000006552">
    <property type="component" value="Plasmid 1"/>
</dbReference>
<name>Q5NXA6_AROAE</name>
<gene>
    <name evidence="1" type="ORF">p1B86</name>
</gene>
<dbReference type="RefSeq" id="WP_011254869.1">
    <property type="nucleotide sequence ID" value="NC_006823.1"/>
</dbReference>
<proteinExistence type="predicted"/>
<dbReference type="AlphaFoldDB" id="Q5NXA6"/>
<keyword evidence="2" id="KW-1185">Reference proteome</keyword>
<keyword evidence="1" id="KW-0614">Plasmid</keyword>